<comment type="caution">
    <text evidence="2">The sequence shown here is derived from an EMBL/GenBank/DDBJ whole genome shotgun (WGS) entry which is preliminary data.</text>
</comment>
<proteinExistence type="predicted"/>
<sequence length="65" mass="7449">MEKLLEGFLNLNKIWFGLIFIGSVLNAITKEISFFTGVPYLTLVCFFIGFIVGLLAHIRGKWLWV</sequence>
<name>A0A520MT52_9GAMM</name>
<keyword evidence="1" id="KW-1133">Transmembrane helix</keyword>
<evidence type="ECO:0000313" key="2">
    <source>
        <dbReference type="EMBL" id="RZO24405.1"/>
    </source>
</evidence>
<feature type="transmembrane region" description="Helical" evidence="1">
    <location>
        <begin position="12"/>
        <end position="28"/>
    </location>
</feature>
<gene>
    <name evidence="2" type="ORF">EVA94_02670</name>
</gene>
<dbReference type="AlphaFoldDB" id="A0A520MT52"/>
<reference evidence="2 3" key="1">
    <citation type="submission" date="2019-02" db="EMBL/GenBank/DDBJ databases">
        <title>Prokaryotic population dynamics and viral predation in marine succession experiment using metagenomics: the confinement effect.</title>
        <authorList>
            <person name="Haro-Moreno J.M."/>
            <person name="Rodriguez-Valera F."/>
            <person name="Lopez-Perez M."/>
        </authorList>
    </citation>
    <scope>NUCLEOTIDE SEQUENCE [LARGE SCALE GENOMIC DNA]</scope>
    <source>
        <strain evidence="2">MED-G161</strain>
    </source>
</reference>
<keyword evidence="1" id="KW-0812">Transmembrane</keyword>
<dbReference type="Proteomes" id="UP000315498">
    <property type="component" value="Unassembled WGS sequence"/>
</dbReference>
<organism evidence="2 3">
    <name type="scientific">SAR86 cluster bacterium</name>
    <dbReference type="NCBI Taxonomy" id="2030880"/>
    <lineage>
        <taxon>Bacteria</taxon>
        <taxon>Pseudomonadati</taxon>
        <taxon>Pseudomonadota</taxon>
        <taxon>Gammaproteobacteria</taxon>
        <taxon>SAR86 cluster</taxon>
    </lineage>
</organism>
<protein>
    <submittedName>
        <fullName evidence="2">Uncharacterized protein</fullName>
    </submittedName>
</protein>
<accession>A0A520MT52</accession>
<keyword evidence="1" id="KW-0472">Membrane</keyword>
<dbReference type="EMBL" id="SHBG01000020">
    <property type="protein sequence ID" value="RZO24405.1"/>
    <property type="molecule type" value="Genomic_DNA"/>
</dbReference>
<feature type="transmembrane region" description="Helical" evidence="1">
    <location>
        <begin position="40"/>
        <end position="58"/>
    </location>
</feature>
<evidence type="ECO:0000313" key="3">
    <source>
        <dbReference type="Proteomes" id="UP000315498"/>
    </source>
</evidence>
<evidence type="ECO:0000256" key="1">
    <source>
        <dbReference type="SAM" id="Phobius"/>
    </source>
</evidence>